<evidence type="ECO:0000256" key="1">
    <source>
        <dbReference type="SAM" id="Phobius"/>
    </source>
</evidence>
<dbReference type="RefSeq" id="WP_304274070.1">
    <property type="nucleotide sequence ID" value="NZ_QFQZ01000006.1"/>
</dbReference>
<sequence>MSGFLHVLSVGLAMVAVGTFLMSAFLLGVDAKGWRNAPVWLRQVLHLLAVFWLAAGFVAMRYPAAVITPVTICAVVIFALGGFALLAWLIKHRPARHGADLRR</sequence>
<feature type="transmembrane region" description="Helical" evidence="1">
    <location>
        <begin position="39"/>
        <end position="60"/>
    </location>
</feature>
<dbReference type="AlphaFoldDB" id="A0A2W5VII1"/>
<gene>
    <name evidence="2" type="ORF">DI526_03455</name>
</gene>
<reference evidence="2 3" key="1">
    <citation type="submission" date="2017-08" db="EMBL/GenBank/DDBJ databases">
        <title>Infants hospitalized years apart are colonized by the same room-sourced microbial strains.</title>
        <authorList>
            <person name="Brooks B."/>
            <person name="Olm M.R."/>
            <person name="Firek B.A."/>
            <person name="Baker R."/>
            <person name="Thomas B.C."/>
            <person name="Morowitz M.J."/>
            <person name="Banfield J.F."/>
        </authorList>
    </citation>
    <scope>NUCLEOTIDE SEQUENCE [LARGE SCALE GENOMIC DNA]</scope>
    <source>
        <strain evidence="2">S2_003_000_R2_4</strain>
    </source>
</reference>
<feature type="transmembrane region" description="Helical" evidence="1">
    <location>
        <begin position="6"/>
        <end position="27"/>
    </location>
</feature>
<evidence type="ECO:0000313" key="2">
    <source>
        <dbReference type="EMBL" id="PZR36506.1"/>
    </source>
</evidence>
<evidence type="ECO:0000313" key="3">
    <source>
        <dbReference type="Proteomes" id="UP000249393"/>
    </source>
</evidence>
<keyword evidence="1" id="KW-0472">Membrane</keyword>
<accession>A0A2W5VII1</accession>
<organism evidence="2 3">
    <name type="scientific">Caulobacter segnis</name>
    <dbReference type="NCBI Taxonomy" id="88688"/>
    <lineage>
        <taxon>Bacteria</taxon>
        <taxon>Pseudomonadati</taxon>
        <taxon>Pseudomonadota</taxon>
        <taxon>Alphaproteobacteria</taxon>
        <taxon>Caulobacterales</taxon>
        <taxon>Caulobacteraceae</taxon>
        <taxon>Caulobacter</taxon>
    </lineage>
</organism>
<protein>
    <recommendedName>
        <fullName evidence="4">DUF3325 domain-containing protein</fullName>
    </recommendedName>
</protein>
<feature type="transmembrane region" description="Helical" evidence="1">
    <location>
        <begin position="66"/>
        <end position="90"/>
    </location>
</feature>
<dbReference type="EMBL" id="QFQZ01000006">
    <property type="protein sequence ID" value="PZR36506.1"/>
    <property type="molecule type" value="Genomic_DNA"/>
</dbReference>
<keyword evidence="1" id="KW-0812">Transmembrane</keyword>
<proteinExistence type="predicted"/>
<keyword evidence="1" id="KW-1133">Transmembrane helix</keyword>
<evidence type="ECO:0008006" key="4">
    <source>
        <dbReference type="Google" id="ProtNLM"/>
    </source>
</evidence>
<dbReference type="Proteomes" id="UP000249393">
    <property type="component" value="Unassembled WGS sequence"/>
</dbReference>
<name>A0A2W5VII1_9CAUL</name>
<comment type="caution">
    <text evidence="2">The sequence shown here is derived from an EMBL/GenBank/DDBJ whole genome shotgun (WGS) entry which is preliminary data.</text>
</comment>